<feature type="chain" id="PRO_5011454391" evidence="6">
    <location>
        <begin position="24"/>
        <end position="223"/>
    </location>
</feature>
<dbReference type="GO" id="GO:0009279">
    <property type="term" value="C:cell outer membrane"/>
    <property type="evidence" value="ECO:0007669"/>
    <property type="project" value="UniProtKB-SubCell"/>
</dbReference>
<protein>
    <submittedName>
        <fullName evidence="8">Outer membrane immunogenic protein</fullName>
    </submittedName>
</protein>
<keyword evidence="3" id="KW-0472">Membrane</keyword>
<keyword evidence="2 6" id="KW-0732">Signal</keyword>
<evidence type="ECO:0000256" key="6">
    <source>
        <dbReference type="SAM" id="SignalP"/>
    </source>
</evidence>
<evidence type="ECO:0000256" key="5">
    <source>
        <dbReference type="ARBA" id="ARBA00038306"/>
    </source>
</evidence>
<gene>
    <name evidence="8" type="ORF">SAMN05421512_101373</name>
</gene>
<dbReference type="Pfam" id="PF13505">
    <property type="entry name" value="OMP_b-brl"/>
    <property type="match status" value="1"/>
</dbReference>
<dbReference type="AlphaFoldDB" id="A0A285RC92"/>
<evidence type="ECO:0000256" key="1">
    <source>
        <dbReference type="ARBA" id="ARBA00004442"/>
    </source>
</evidence>
<dbReference type="STRING" id="538381.GCA_001696535_01500"/>
<dbReference type="NCBIfam" id="TIGR01414">
    <property type="entry name" value="autotrans_barl"/>
    <property type="match status" value="1"/>
</dbReference>
<dbReference type="Gene3D" id="2.40.160.20">
    <property type="match status" value="1"/>
</dbReference>
<dbReference type="PANTHER" id="PTHR34001:SF3">
    <property type="entry name" value="BLL7405 PROTEIN"/>
    <property type="match status" value="1"/>
</dbReference>
<comment type="similarity">
    <text evidence="5">Belongs to the Omp25/RopB family.</text>
</comment>
<evidence type="ECO:0000256" key="3">
    <source>
        <dbReference type="ARBA" id="ARBA00023136"/>
    </source>
</evidence>
<reference evidence="8 9" key="1">
    <citation type="submission" date="2017-08" db="EMBL/GenBank/DDBJ databases">
        <authorList>
            <person name="de Groot N.N."/>
        </authorList>
    </citation>
    <scope>NUCLEOTIDE SEQUENCE [LARGE SCALE GENOMIC DNA]</scope>
    <source>
        <strain evidence="8 9">USBA 352</strain>
    </source>
</reference>
<keyword evidence="9" id="KW-1185">Reference proteome</keyword>
<organism evidence="8 9">
    <name type="scientific">Stappia indica</name>
    <dbReference type="NCBI Taxonomy" id="538381"/>
    <lineage>
        <taxon>Bacteria</taxon>
        <taxon>Pseudomonadati</taxon>
        <taxon>Pseudomonadota</taxon>
        <taxon>Alphaproteobacteria</taxon>
        <taxon>Hyphomicrobiales</taxon>
        <taxon>Stappiaceae</taxon>
        <taxon>Stappia</taxon>
    </lineage>
</organism>
<dbReference type="RefSeq" id="WP_067217710.1">
    <property type="nucleotide sequence ID" value="NZ_JAJGNR010000001.1"/>
</dbReference>
<feature type="domain" description="Outer membrane protein beta-barrel" evidence="7">
    <location>
        <begin position="10"/>
        <end position="223"/>
    </location>
</feature>
<evidence type="ECO:0000313" key="8">
    <source>
        <dbReference type="EMBL" id="SOB90022.1"/>
    </source>
</evidence>
<dbReference type="EMBL" id="OBML01000001">
    <property type="protein sequence ID" value="SOB90022.1"/>
    <property type="molecule type" value="Genomic_DNA"/>
</dbReference>
<accession>A0A285RC92</accession>
<dbReference type="InterPro" id="IPR051692">
    <property type="entry name" value="OMP-like"/>
</dbReference>
<proteinExistence type="inferred from homology"/>
<dbReference type="InterPro" id="IPR027385">
    <property type="entry name" value="Beta-barrel_OMP"/>
</dbReference>
<sequence>MKRLAAAGLAAAAAFAASAPAFAADLPQPEQPYTYTDPVPAERFDWSGFYFGGHLGWNWSDYRVTNAVTGRFNNNDSGVTGGVHAGYNYMVTPNFLLGAEADFSMSDIEKSRTVAGVNYKTSSSWNSTVRARAGWAFDRFLVYGTGGLAIADVDASANGASDSVARIGWTAGAGVEGAVTQNVTARLEYQYQDYGNTNFGLGGQTYKNKLDSNQVRFGLSYKF</sequence>
<evidence type="ECO:0000256" key="4">
    <source>
        <dbReference type="ARBA" id="ARBA00023237"/>
    </source>
</evidence>
<dbReference type="PANTHER" id="PTHR34001">
    <property type="entry name" value="BLL7405 PROTEIN"/>
    <property type="match status" value="1"/>
</dbReference>
<comment type="subcellular location">
    <subcellularLocation>
        <location evidence="1">Cell outer membrane</location>
    </subcellularLocation>
</comment>
<evidence type="ECO:0000259" key="7">
    <source>
        <dbReference type="Pfam" id="PF13505"/>
    </source>
</evidence>
<keyword evidence="4" id="KW-0998">Cell outer membrane</keyword>
<evidence type="ECO:0000313" key="9">
    <source>
        <dbReference type="Proteomes" id="UP000219331"/>
    </source>
</evidence>
<dbReference type="Proteomes" id="UP000219331">
    <property type="component" value="Unassembled WGS sequence"/>
</dbReference>
<dbReference type="InterPro" id="IPR006315">
    <property type="entry name" value="OM_autotransptr_brl_dom"/>
</dbReference>
<feature type="signal peptide" evidence="6">
    <location>
        <begin position="1"/>
        <end position="23"/>
    </location>
</feature>
<dbReference type="SUPFAM" id="SSF56925">
    <property type="entry name" value="OMPA-like"/>
    <property type="match status" value="1"/>
</dbReference>
<dbReference type="InterPro" id="IPR011250">
    <property type="entry name" value="OMP/PagP_B-barrel"/>
</dbReference>
<name>A0A285RC92_9HYPH</name>
<dbReference type="OrthoDB" id="268975at2"/>
<evidence type="ECO:0000256" key="2">
    <source>
        <dbReference type="ARBA" id="ARBA00022729"/>
    </source>
</evidence>